<reference evidence="8 9" key="1">
    <citation type="submission" date="2020-08" db="EMBL/GenBank/DDBJ databases">
        <title>Genomic Encyclopedia of Type Strains, Phase IV (KMG-IV): sequencing the most valuable type-strain genomes for metagenomic binning, comparative biology and taxonomic classification.</title>
        <authorList>
            <person name="Goeker M."/>
        </authorList>
    </citation>
    <scope>NUCLEOTIDE SEQUENCE [LARGE SCALE GENOMIC DNA]</scope>
    <source>
        <strain evidence="8 9">DSM 4737</strain>
    </source>
</reference>
<comment type="caution">
    <text evidence="8">The sequence shown here is derived from an EMBL/GenBank/DDBJ whole genome shotgun (WGS) entry which is preliminary data.</text>
</comment>
<keyword evidence="9" id="KW-1185">Reference proteome</keyword>
<evidence type="ECO:0000256" key="2">
    <source>
        <dbReference type="ARBA" id="ARBA00022448"/>
    </source>
</evidence>
<accession>A0A7W9FFB7</accession>
<dbReference type="InterPro" id="IPR036458">
    <property type="entry name" value="Na:dicarbo_symporter_sf"/>
</dbReference>
<dbReference type="Proteomes" id="UP000545037">
    <property type="component" value="Unassembled WGS sequence"/>
</dbReference>
<dbReference type="GO" id="GO:0005886">
    <property type="term" value="C:plasma membrane"/>
    <property type="evidence" value="ECO:0007669"/>
    <property type="project" value="UniProtKB-SubCell"/>
</dbReference>
<feature type="transmembrane region" description="Helical" evidence="7">
    <location>
        <begin position="79"/>
        <end position="101"/>
    </location>
</feature>
<feature type="transmembrane region" description="Helical" evidence="7">
    <location>
        <begin position="213"/>
        <end position="232"/>
    </location>
</feature>
<evidence type="ECO:0000256" key="1">
    <source>
        <dbReference type="ARBA" id="ARBA00004651"/>
    </source>
</evidence>
<protein>
    <submittedName>
        <fullName evidence="8">Na+/H+-dicarboxylate symporter</fullName>
    </submittedName>
</protein>
<dbReference type="Pfam" id="PF00375">
    <property type="entry name" value="SDF"/>
    <property type="match status" value="1"/>
</dbReference>
<evidence type="ECO:0000256" key="4">
    <source>
        <dbReference type="ARBA" id="ARBA00022692"/>
    </source>
</evidence>
<evidence type="ECO:0000256" key="7">
    <source>
        <dbReference type="SAM" id="Phobius"/>
    </source>
</evidence>
<dbReference type="GO" id="GO:0006835">
    <property type="term" value="P:dicarboxylic acid transport"/>
    <property type="evidence" value="ECO:0007669"/>
    <property type="project" value="TreeGrafter"/>
</dbReference>
<dbReference type="PRINTS" id="PR00173">
    <property type="entry name" value="EDTRNSPORT"/>
</dbReference>
<keyword evidence="2" id="KW-0813">Transport</keyword>
<feature type="transmembrane region" description="Helical" evidence="7">
    <location>
        <begin position="347"/>
        <end position="369"/>
    </location>
</feature>
<feature type="transmembrane region" description="Helical" evidence="7">
    <location>
        <begin position="302"/>
        <end position="327"/>
    </location>
</feature>
<evidence type="ECO:0000256" key="6">
    <source>
        <dbReference type="ARBA" id="ARBA00023136"/>
    </source>
</evidence>
<evidence type="ECO:0000313" key="8">
    <source>
        <dbReference type="EMBL" id="MBB5745393.1"/>
    </source>
</evidence>
<feature type="transmembrane region" description="Helical" evidence="7">
    <location>
        <begin position="182"/>
        <end position="207"/>
    </location>
</feature>
<sequence>MLQRFFAIPLWQRTAAGFALGILAGLILREQAEVWLQPIGDVYLNLIRMVVAPLVLFTIASSIAKLGEGAGAVRLGARTILWFAITSLLAVLVGFAFGHLINPGLGLTNLPLGEVREREIPTPLDVLIGIVPTNPFTALSEGKVLQIIFFSALIGAALVALGDRAANARRLVDEGAAIIFRITRWVIQLTPIGVFGLIGSVVGGYGWEALLPLGRFIIAIYAACLFQILIVYSGLLKLHGLKAASFFRGAFAAQQTAFATSSSLGTLPITLRQTVERLGVPQAYAAFAVPLGANVKMDGCGAIYPAIAAIFIAQYFGIELSLTQYVLIGLTAVLGSLGTAGVPGTSIVMLTLTLSTAGLPLEGIGYIVAIDRIIDMMRTATNVTGQMLVPVLVAREEGLLDQGIYDGQVAWLPGDPELDTPETARAAGI</sequence>
<proteinExistence type="predicted"/>
<evidence type="ECO:0000256" key="3">
    <source>
        <dbReference type="ARBA" id="ARBA00022475"/>
    </source>
</evidence>
<name>A0A7W9FFB7_9CAUL</name>
<dbReference type="GO" id="GO:0015293">
    <property type="term" value="F:symporter activity"/>
    <property type="evidence" value="ECO:0007669"/>
    <property type="project" value="UniProtKB-KW"/>
</dbReference>
<feature type="transmembrane region" description="Helical" evidence="7">
    <location>
        <begin position="144"/>
        <end position="161"/>
    </location>
</feature>
<evidence type="ECO:0000256" key="5">
    <source>
        <dbReference type="ARBA" id="ARBA00022989"/>
    </source>
</evidence>
<dbReference type="RefSeq" id="WP_183212392.1">
    <property type="nucleotide sequence ID" value="NZ_JACHOR010000002.1"/>
</dbReference>
<dbReference type="SUPFAM" id="SSF118215">
    <property type="entry name" value="Proton glutamate symport protein"/>
    <property type="match status" value="1"/>
</dbReference>
<organism evidence="8 9">
    <name type="scientific">Brevundimonas variabilis</name>
    <dbReference type="NCBI Taxonomy" id="74312"/>
    <lineage>
        <taxon>Bacteria</taxon>
        <taxon>Pseudomonadati</taxon>
        <taxon>Pseudomonadota</taxon>
        <taxon>Alphaproteobacteria</taxon>
        <taxon>Caulobacterales</taxon>
        <taxon>Caulobacteraceae</taxon>
        <taxon>Brevundimonas</taxon>
    </lineage>
</organism>
<gene>
    <name evidence="8" type="ORF">GGR13_000977</name>
</gene>
<dbReference type="PANTHER" id="PTHR42865">
    <property type="entry name" value="PROTON/GLUTAMATE-ASPARTATE SYMPORTER"/>
    <property type="match status" value="1"/>
</dbReference>
<dbReference type="Gene3D" id="1.10.3860.10">
    <property type="entry name" value="Sodium:dicarboxylate symporter"/>
    <property type="match status" value="1"/>
</dbReference>
<keyword evidence="3" id="KW-1003">Cell membrane</keyword>
<evidence type="ECO:0000313" key="9">
    <source>
        <dbReference type="Proteomes" id="UP000545037"/>
    </source>
</evidence>
<keyword evidence="4 7" id="KW-0812">Transmembrane</keyword>
<dbReference type="EMBL" id="JACHOR010000002">
    <property type="protein sequence ID" value="MBB5745393.1"/>
    <property type="molecule type" value="Genomic_DNA"/>
</dbReference>
<dbReference type="InterPro" id="IPR001991">
    <property type="entry name" value="Na-dicarboxylate_symporter"/>
</dbReference>
<keyword evidence="6 7" id="KW-0472">Membrane</keyword>
<feature type="transmembrane region" description="Helical" evidence="7">
    <location>
        <begin position="46"/>
        <end position="67"/>
    </location>
</feature>
<dbReference type="AlphaFoldDB" id="A0A7W9FFB7"/>
<comment type="subcellular location">
    <subcellularLocation>
        <location evidence="1">Cell membrane</location>
        <topology evidence="1">Multi-pass membrane protein</topology>
    </subcellularLocation>
</comment>
<dbReference type="PANTHER" id="PTHR42865:SF7">
    <property type="entry name" value="PROTON_GLUTAMATE-ASPARTATE SYMPORTER"/>
    <property type="match status" value="1"/>
</dbReference>
<keyword evidence="5 7" id="KW-1133">Transmembrane helix</keyword>